<dbReference type="Gene3D" id="3.40.50.150">
    <property type="entry name" value="Vaccinia Virus protein VP39"/>
    <property type="match status" value="1"/>
</dbReference>
<dbReference type="InterPro" id="IPR029063">
    <property type="entry name" value="SAM-dependent_MTases_sf"/>
</dbReference>
<dbReference type="RefSeq" id="WP_015926168.1">
    <property type="nucleotide sequence ID" value="NC_011898.1"/>
</dbReference>
<keyword evidence="2" id="KW-0489">Methyltransferase</keyword>
<accession>B8I7M5</accession>
<evidence type="ECO:0000313" key="2">
    <source>
        <dbReference type="EMBL" id="ACL77096.1"/>
    </source>
</evidence>
<dbReference type="InterPro" id="IPR013216">
    <property type="entry name" value="Methyltransf_11"/>
</dbReference>
<keyword evidence="3" id="KW-1185">Reference proteome</keyword>
<dbReference type="GO" id="GO:0032259">
    <property type="term" value="P:methylation"/>
    <property type="evidence" value="ECO:0007669"/>
    <property type="project" value="UniProtKB-KW"/>
</dbReference>
<reference evidence="2 3" key="1">
    <citation type="submission" date="2009-01" db="EMBL/GenBank/DDBJ databases">
        <title>Complete sequence of Clostridium cellulolyticum H10.</title>
        <authorList>
            <consortium name="US DOE Joint Genome Institute"/>
            <person name="Lucas S."/>
            <person name="Copeland A."/>
            <person name="Lapidus A."/>
            <person name="Glavina del Rio T."/>
            <person name="Dalin E."/>
            <person name="Tice H."/>
            <person name="Bruce D."/>
            <person name="Goodwin L."/>
            <person name="Pitluck S."/>
            <person name="Chertkov O."/>
            <person name="Saunders E."/>
            <person name="Brettin T."/>
            <person name="Detter J.C."/>
            <person name="Han C."/>
            <person name="Larimer F."/>
            <person name="Land M."/>
            <person name="Hauser L."/>
            <person name="Kyrpides N."/>
            <person name="Ivanova N."/>
            <person name="Zhou J."/>
            <person name="Richardson P."/>
        </authorList>
    </citation>
    <scope>NUCLEOTIDE SEQUENCE [LARGE SCALE GENOMIC DNA]</scope>
    <source>
        <strain evidence="3">ATCC 35319 / DSM 5812 / JCM 6584 / H10</strain>
    </source>
</reference>
<evidence type="ECO:0000313" key="3">
    <source>
        <dbReference type="Proteomes" id="UP000001349"/>
    </source>
</evidence>
<name>B8I7M5_RUMCH</name>
<dbReference type="AlphaFoldDB" id="B8I7M5"/>
<gene>
    <name evidence="2" type="ordered locus">Ccel_2801</name>
</gene>
<dbReference type="KEGG" id="cce:Ccel_2801"/>
<dbReference type="CDD" id="cd02440">
    <property type="entry name" value="AdoMet_MTases"/>
    <property type="match status" value="1"/>
</dbReference>
<feature type="domain" description="Methyltransferase type 11" evidence="1">
    <location>
        <begin position="66"/>
        <end position="161"/>
    </location>
</feature>
<dbReference type="Proteomes" id="UP000001349">
    <property type="component" value="Chromosome"/>
</dbReference>
<dbReference type="GO" id="GO:0008757">
    <property type="term" value="F:S-adenosylmethionine-dependent methyltransferase activity"/>
    <property type="evidence" value="ECO:0007669"/>
    <property type="project" value="InterPro"/>
</dbReference>
<dbReference type="HOGENOM" id="CLU_088936_0_0_9"/>
<dbReference type="eggNOG" id="COG2226">
    <property type="taxonomic scope" value="Bacteria"/>
</dbReference>
<dbReference type="EMBL" id="CP001348">
    <property type="protein sequence ID" value="ACL77096.1"/>
    <property type="molecule type" value="Genomic_DNA"/>
</dbReference>
<organism evidence="2 3">
    <name type="scientific">Ruminiclostridium cellulolyticum (strain ATCC 35319 / DSM 5812 / JCM 6584 / H10)</name>
    <name type="common">Clostridium cellulolyticum</name>
    <dbReference type="NCBI Taxonomy" id="394503"/>
    <lineage>
        <taxon>Bacteria</taxon>
        <taxon>Bacillati</taxon>
        <taxon>Bacillota</taxon>
        <taxon>Clostridia</taxon>
        <taxon>Eubacteriales</taxon>
        <taxon>Oscillospiraceae</taxon>
        <taxon>Ruminiclostridium</taxon>
    </lineage>
</organism>
<dbReference type="Pfam" id="PF08241">
    <property type="entry name" value="Methyltransf_11"/>
    <property type="match status" value="1"/>
</dbReference>
<protein>
    <submittedName>
        <fullName evidence="2">Methyltransferase type 11</fullName>
    </submittedName>
</protein>
<proteinExistence type="predicted"/>
<dbReference type="STRING" id="394503.Ccel_2801"/>
<keyword evidence="2" id="KW-0808">Transferase</keyword>
<dbReference type="SUPFAM" id="SSF53335">
    <property type="entry name" value="S-adenosyl-L-methionine-dependent methyltransferases"/>
    <property type="match status" value="1"/>
</dbReference>
<evidence type="ECO:0000259" key="1">
    <source>
        <dbReference type="Pfam" id="PF08241"/>
    </source>
</evidence>
<sequence>MKIDSYIKENEKVWDTRSENNDRWSLPVSSEMVEQAKRGNWTIGLTPKKAIPSTWFPNELSKKKILCLASGGGQQGPILAATGADVTVFDNSSKQLEKDQFVAKRDHLRIKTVQGNMQDLSMFEDESFDCIIHPWSNGYVDNVLPVWRECARVLKKKGLLLAGFGNPIEYIFDLGKFEQGLFEVKHSIPYADIKHMDDENVRSIVESDGYIWGHTLENQIQGQIDAGFAIIGFYEDRGGSALDQYISTSIATKAIKVQ</sequence>